<dbReference type="Gene3D" id="3.40.50.1440">
    <property type="entry name" value="Tubulin/FtsZ, GTPase domain"/>
    <property type="match status" value="2"/>
</dbReference>
<evidence type="ECO:0000256" key="8">
    <source>
        <dbReference type="ARBA" id="ARBA00049117"/>
    </source>
</evidence>
<organism evidence="9 10">
    <name type="scientific">Rhinolophus ferrumequinum</name>
    <name type="common">Greater horseshoe bat</name>
    <dbReference type="NCBI Taxonomy" id="59479"/>
    <lineage>
        <taxon>Eukaryota</taxon>
        <taxon>Metazoa</taxon>
        <taxon>Chordata</taxon>
        <taxon>Craniata</taxon>
        <taxon>Vertebrata</taxon>
        <taxon>Euteleostomi</taxon>
        <taxon>Mammalia</taxon>
        <taxon>Eutheria</taxon>
        <taxon>Laurasiatheria</taxon>
        <taxon>Chiroptera</taxon>
        <taxon>Yinpterochiroptera</taxon>
        <taxon>Rhinolophoidea</taxon>
        <taxon>Rhinolophidae</taxon>
        <taxon>Rhinolophinae</taxon>
        <taxon>Rhinolophus</taxon>
    </lineage>
</organism>
<dbReference type="InterPro" id="IPR036525">
    <property type="entry name" value="Tubulin/FtsZ_GTPase_sf"/>
</dbReference>
<reference evidence="9 10" key="1">
    <citation type="journal article" date="2020" name="Nature">
        <title>Six reference-quality genomes reveal evolution of bat adaptations.</title>
        <authorList>
            <person name="Jebb D."/>
            <person name="Huang Z."/>
            <person name="Pippel M."/>
            <person name="Hughes G.M."/>
            <person name="Lavrichenko K."/>
            <person name="Devanna P."/>
            <person name="Winkler S."/>
            <person name="Jermiin L.S."/>
            <person name="Skirmuntt E.C."/>
            <person name="Katzourakis A."/>
            <person name="Burkitt-Gray L."/>
            <person name="Ray D.A."/>
            <person name="Sullivan K.A.M."/>
            <person name="Roscito J.G."/>
            <person name="Kirilenko B.M."/>
            <person name="Davalos L.M."/>
            <person name="Corthals A.P."/>
            <person name="Power M.L."/>
            <person name="Jones G."/>
            <person name="Ransome R.D."/>
            <person name="Dechmann D.K.N."/>
            <person name="Locatelli A.G."/>
            <person name="Puechmaille S.J."/>
            <person name="Fedrigo O."/>
            <person name="Jarvis E.D."/>
            <person name="Hiller M."/>
            <person name="Vernes S.C."/>
            <person name="Myers E.W."/>
            <person name="Teeling E.C."/>
        </authorList>
    </citation>
    <scope>NUCLEOTIDE SEQUENCE [LARGE SCALE GENOMIC DNA]</scope>
    <source>
        <strain evidence="9">MRhiFer1</strain>
        <tissue evidence="9">Lung</tissue>
    </source>
</reference>
<comment type="catalytic activity">
    <reaction evidence="8">
        <text>GTP + H2O = GDP + phosphate + H(+)</text>
        <dbReference type="Rhea" id="RHEA:19669"/>
        <dbReference type="ChEBI" id="CHEBI:15377"/>
        <dbReference type="ChEBI" id="CHEBI:15378"/>
        <dbReference type="ChEBI" id="CHEBI:37565"/>
        <dbReference type="ChEBI" id="CHEBI:43474"/>
        <dbReference type="ChEBI" id="CHEBI:58189"/>
    </reaction>
    <physiologicalReaction direction="left-to-right" evidence="8">
        <dbReference type="Rhea" id="RHEA:19670"/>
    </physiologicalReaction>
</comment>
<dbReference type="GO" id="GO:0016787">
    <property type="term" value="F:hydrolase activity"/>
    <property type="evidence" value="ECO:0007669"/>
    <property type="project" value="UniProtKB-KW"/>
</dbReference>
<dbReference type="GO" id="GO:0005737">
    <property type="term" value="C:cytoplasm"/>
    <property type="evidence" value="ECO:0007669"/>
    <property type="project" value="UniProtKB-SubCell"/>
</dbReference>
<dbReference type="GO" id="GO:0005200">
    <property type="term" value="F:structural constituent of cytoskeleton"/>
    <property type="evidence" value="ECO:0007669"/>
    <property type="project" value="InterPro"/>
</dbReference>
<dbReference type="PRINTS" id="PR01162">
    <property type="entry name" value="ALPHATUBULIN"/>
</dbReference>
<keyword evidence="6" id="KW-0378">Hydrolase</keyword>
<keyword evidence="7" id="KW-0342">GTP-binding</keyword>
<dbReference type="GO" id="GO:0005874">
    <property type="term" value="C:microtubule"/>
    <property type="evidence" value="ECO:0007669"/>
    <property type="project" value="UniProtKB-KW"/>
</dbReference>
<accession>A0A7J7RJ13</accession>
<dbReference type="InterPro" id="IPR002452">
    <property type="entry name" value="Alpha_tubulin"/>
</dbReference>
<comment type="subcellular location">
    <subcellularLocation>
        <location evidence="1">Cytoplasm</location>
    </subcellularLocation>
</comment>
<evidence type="ECO:0000256" key="1">
    <source>
        <dbReference type="ARBA" id="ARBA00004496"/>
    </source>
</evidence>
<dbReference type="SUPFAM" id="SSF55307">
    <property type="entry name" value="Tubulin C-terminal domain-like"/>
    <property type="match status" value="1"/>
</dbReference>
<dbReference type="InterPro" id="IPR000217">
    <property type="entry name" value="Tubulin"/>
</dbReference>
<name>A0A7J7RJ13_RHIFE</name>
<comment type="similarity">
    <text evidence="2">Belongs to the tubulin family.</text>
</comment>
<evidence type="ECO:0000256" key="4">
    <source>
        <dbReference type="ARBA" id="ARBA00022701"/>
    </source>
</evidence>
<evidence type="ECO:0000256" key="3">
    <source>
        <dbReference type="ARBA" id="ARBA00022490"/>
    </source>
</evidence>
<evidence type="ECO:0000256" key="2">
    <source>
        <dbReference type="ARBA" id="ARBA00009636"/>
    </source>
</evidence>
<keyword evidence="4" id="KW-0493">Microtubule</keyword>
<dbReference type="GO" id="GO:0005525">
    <property type="term" value="F:GTP binding"/>
    <property type="evidence" value="ECO:0007669"/>
    <property type="project" value="UniProtKB-KW"/>
</dbReference>
<keyword evidence="5" id="KW-0547">Nucleotide-binding</keyword>
<dbReference type="AlphaFoldDB" id="A0A7J7RJ13"/>
<evidence type="ECO:0000256" key="7">
    <source>
        <dbReference type="ARBA" id="ARBA00023134"/>
    </source>
</evidence>
<protein>
    <recommendedName>
        <fullName evidence="11">Tubulin/FtsZ GTPase domain-containing protein</fullName>
    </recommendedName>
</protein>
<evidence type="ECO:0000256" key="5">
    <source>
        <dbReference type="ARBA" id="ARBA00022741"/>
    </source>
</evidence>
<comment type="caution">
    <text evidence="9">The sequence shown here is derived from an EMBL/GenBank/DDBJ whole genome shotgun (WGS) entry which is preliminary data.</text>
</comment>
<dbReference type="PANTHER" id="PTHR11588">
    <property type="entry name" value="TUBULIN"/>
    <property type="match status" value="1"/>
</dbReference>
<evidence type="ECO:0000313" key="9">
    <source>
        <dbReference type="EMBL" id="KAF6276098.1"/>
    </source>
</evidence>
<evidence type="ECO:0000256" key="6">
    <source>
        <dbReference type="ARBA" id="ARBA00022801"/>
    </source>
</evidence>
<keyword evidence="3" id="KW-0963">Cytoplasm</keyword>
<evidence type="ECO:0000313" key="10">
    <source>
        <dbReference type="Proteomes" id="UP000585614"/>
    </source>
</evidence>
<dbReference type="SUPFAM" id="SSF52490">
    <property type="entry name" value="Tubulin nucleotide-binding domain-like"/>
    <property type="match status" value="1"/>
</dbReference>
<sequence>MGQAGVQTGNACWELSCLEHGIQPDGQMPSDKTTEAGDESFNTFFSEQAVVESSNSILGTHTTPEHSDSCSTMTVMVHNDAGYDICGRKLRFLFDAAPNVDLTEFQTNLGPYPRIYLCLGTCAPVISTEKAHQEQLSAADITHACFEQPTRWVNGTLAMVNTWLTACCTVVTWFPKTSMPPLPPSRPRVLARVWTGAPLASQLALIPSLPLGTWWRPGQSTASCVHAEQHHSWY</sequence>
<dbReference type="EMBL" id="JACAGC010000026">
    <property type="protein sequence ID" value="KAF6276098.1"/>
    <property type="molecule type" value="Genomic_DNA"/>
</dbReference>
<evidence type="ECO:0008006" key="11">
    <source>
        <dbReference type="Google" id="ProtNLM"/>
    </source>
</evidence>
<dbReference type="Proteomes" id="UP000585614">
    <property type="component" value="Unassembled WGS sequence"/>
</dbReference>
<proteinExistence type="inferred from homology"/>
<gene>
    <name evidence="9" type="ORF">mRhiFer1_009450</name>
</gene>
<dbReference type="InterPro" id="IPR008280">
    <property type="entry name" value="Tub_FtsZ_C"/>
</dbReference>
<dbReference type="GO" id="GO:0007017">
    <property type="term" value="P:microtubule-based process"/>
    <property type="evidence" value="ECO:0007669"/>
    <property type="project" value="InterPro"/>
</dbReference>